<evidence type="ECO:0000313" key="2">
    <source>
        <dbReference type="Proteomes" id="UP001515480"/>
    </source>
</evidence>
<dbReference type="EMBL" id="JBGBPQ010000017">
    <property type="protein sequence ID" value="KAL1507869.1"/>
    <property type="molecule type" value="Genomic_DNA"/>
</dbReference>
<gene>
    <name evidence="1" type="ORF">AB1Y20_007476</name>
</gene>
<keyword evidence="2" id="KW-1185">Reference proteome</keyword>
<reference evidence="1 2" key="1">
    <citation type="journal article" date="2024" name="Science">
        <title>Giant polyketide synthase enzymes in the biosynthesis of giant marine polyether toxins.</title>
        <authorList>
            <person name="Fallon T.R."/>
            <person name="Shende V.V."/>
            <person name="Wierzbicki I.H."/>
            <person name="Pendleton A.L."/>
            <person name="Watervoot N.F."/>
            <person name="Auber R.P."/>
            <person name="Gonzalez D.J."/>
            <person name="Wisecaver J.H."/>
            <person name="Moore B.S."/>
        </authorList>
    </citation>
    <scope>NUCLEOTIDE SEQUENCE [LARGE SCALE GENOMIC DNA]</scope>
    <source>
        <strain evidence="1 2">12B1</strain>
    </source>
</reference>
<dbReference type="AlphaFoldDB" id="A0AB34IW67"/>
<proteinExistence type="predicted"/>
<name>A0AB34IW67_PRYPA</name>
<organism evidence="1 2">
    <name type="scientific">Prymnesium parvum</name>
    <name type="common">Toxic golden alga</name>
    <dbReference type="NCBI Taxonomy" id="97485"/>
    <lineage>
        <taxon>Eukaryota</taxon>
        <taxon>Haptista</taxon>
        <taxon>Haptophyta</taxon>
        <taxon>Prymnesiophyceae</taxon>
        <taxon>Prymnesiales</taxon>
        <taxon>Prymnesiaceae</taxon>
        <taxon>Prymnesium</taxon>
    </lineage>
</organism>
<protein>
    <recommendedName>
        <fullName evidence="3">J domain-containing protein</fullName>
    </recommendedName>
</protein>
<sequence length="540" mass="57825">MKRRVGGEVVAWRRSSEESLRAIAAATDWRALFAVEPDTAPRDAAGLEAAVRHRRRLLTLAAHPDKGAPHEAALRHAAMLAIHARFAEAAASWGGGGAAAPGVRAVEMRRGGVPAAGAAVGWEGRRVRVRGTAEPALNGQYGVVCGGAADGASLHVQLDGEGGVRSLGARHLRAVPHSFVKGGVLELLDRLAQHEDDDGNKLTPELLYSESLGVYTGFAKAKMLKSAAKFEAMAANRCVSEEVVATRTAENCRLRAAGGGFVDFGLISLVVVRYDAAGERSAQYVDATDPVSGLRTRNPIFYVLDGQHRLMTLNALMDPETWCGLPESARQLAVSDAEQIDFQISVKVVDTKAAANAALLRMQDCYAPDKRCFFSEDHEASVASAALDLAKLAWPRAFVRLDMHAKANRLIPDRPMLDDGCFYDLLRDTRLLRVVVRGDAPLADKARLLFEQLSVVNDAIRSCGAPGKLSADEFRALGHPSGKTSGCYLGYYRRDANGVDLMGKLLLARDDRSIIPCDAAGGNPVVPHDASCPLPQKIGT</sequence>
<dbReference type="Proteomes" id="UP001515480">
    <property type="component" value="Unassembled WGS sequence"/>
</dbReference>
<comment type="caution">
    <text evidence="1">The sequence shown here is derived from an EMBL/GenBank/DDBJ whole genome shotgun (WGS) entry which is preliminary data.</text>
</comment>
<evidence type="ECO:0000313" key="1">
    <source>
        <dbReference type="EMBL" id="KAL1507869.1"/>
    </source>
</evidence>
<evidence type="ECO:0008006" key="3">
    <source>
        <dbReference type="Google" id="ProtNLM"/>
    </source>
</evidence>
<accession>A0AB34IW67</accession>